<comment type="caution">
    <text evidence="6">The sequence shown here is derived from an EMBL/GenBank/DDBJ whole genome shotgun (WGS) entry which is preliminary data.</text>
</comment>
<gene>
    <name evidence="6" type="ORF">Y88_3078</name>
</gene>
<keyword evidence="4" id="KW-0804">Transcription</keyword>
<dbReference type="CDD" id="cd05466">
    <property type="entry name" value="PBP2_LTTR_substrate"/>
    <property type="match status" value="1"/>
</dbReference>
<dbReference type="Pfam" id="PF00126">
    <property type="entry name" value="HTH_1"/>
    <property type="match status" value="1"/>
</dbReference>
<dbReference type="Gene3D" id="1.10.10.10">
    <property type="entry name" value="Winged helix-like DNA-binding domain superfamily/Winged helix DNA-binding domain"/>
    <property type="match status" value="1"/>
</dbReference>
<evidence type="ECO:0000256" key="4">
    <source>
        <dbReference type="ARBA" id="ARBA00023163"/>
    </source>
</evidence>
<name>F1ZCG6_9SPHN</name>
<feature type="domain" description="HTH lysR-type" evidence="5">
    <location>
        <begin position="26"/>
        <end position="83"/>
    </location>
</feature>
<dbReference type="Gene3D" id="3.40.190.290">
    <property type="match status" value="1"/>
</dbReference>
<comment type="similarity">
    <text evidence="1">Belongs to the LysR transcriptional regulatory family.</text>
</comment>
<dbReference type="PROSITE" id="PS50931">
    <property type="entry name" value="HTH_LYSR"/>
    <property type="match status" value="1"/>
</dbReference>
<dbReference type="AlphaFoldDB" id="F1ZCG6"/>
<dbReference type="Proteomes" id="UP000004728">
    <property type="component" value="Unassembled WGS sequence"/>
</dbReference>
<dbReference type="InterPro" id="IPR000847">
    <property type="entry name" value="LysR_HTH_N"/>
</dbReference>
<dbReference type="eggNOG" id="COG0583">
    <property type="taxonomic scope" value="Bacteria"/>
</dbReference>
<dbReference type="InterPro" id="IPR036390">
    <property type="entry name" value="WH_DNA-bd_sf"/>
</dbReference>
<keyword evidence="2" id="KW-0805">Transcription regulation</keyword>
<evidence type="ECO:0000313" key="6">
    <source>
        <dbReference type="EMBL" id="EGD57752.1"/>
    </source>
</evidence>
<dbReference type="InterPro" id="IPR005119">
    <property type="entry name" value="LysR_subst-bd"/>
</dbReference>
<evidence type="ECO:0000256" key="1">
    <source>
        <dbReference type="ARBA" id="ARBA00009437"/>
    </source>
</evidence>
<dbReference type="PANTHER" id="PTHR30419">
    <property type="entry name" value="HTH-TYPE TRANSCRIPTIONAL REGULATOR YBHD"/>
    <property type="match status" value="1"/>
</dbReference>
<protein>
    <submittedName>
        <fullName evidence="6">LysR-family transcriptional regulator</fullName>
    </submittedName>
</protein>
<dbReference type="SUPFAM" id="SSF46785">
    <property type="entry name" value="Winged helix' DNA-binding domain"/>
    <property type="match status" value="1"/>
</dbReference>
<dbReference type="InterPro" id="IPR036388">
    <property type="entry name" value="WH-like_DNA-bd_sf"/>
</dbReference>
<dbReference type="Pfam" id="PF03466">
    <property type="entry name" value="LysR_substrate"/>
    <property type="match status" value="1"/>
</dbReference>
<keyword evidence="3" id="KW-0238">DNA-binding</keyword>
<dbReference type="GO" id="GO:0005829">
    <property type="term" value="C:cytosol"/>
    <property type="evidence" value="ECO:0007669"/>
    <property type="project" value="TreeGrafter"/>
</dbReference>
<dbReference type="InterPro" id="IPR050950">
    <property type="entry name" value="HTH-type_LysR_regulators"/>
</dbReference>
<dbReference type="GO" id="GO:0003700">
    <property type="term" value="F:DNA-binding transcription factor activity"/>
    <property type="evidence" value="ECO:0007669"/>
    <property type="project" value="InterPro"/>
</dbReference>
<dbReference type="STRING" id="983920.Y88_3078"/>
<dbReference type="PRINTS" id="PR00039">
    <property type="entry name" value="HTHLYSR"/>
</dbReference>
<reference evidence="6 7" key="1">
    <citation type="journal article" date="2012" name="J. Bacteriol.">
        <title>Draft Genome Sequence of Novosphingobium nitrogenifigens Y88T.</title>
        <authorList>
            <person name="Strabala T.J."/>
            <person name="Macdonald L."/>
            <person name="Liu V."/>
            <person name="Smit A.M."/>
        </authorList>
    </citation>
    <scope>NUCLEOTIDE SEQUENCE [LARGE SCALE GENOMIC DNA]</scope>
    <source>
        <strain evidence="6 7">DSM 19370</strain>
    </source>
</reference>
<sequence>MALCGDEFGCAKGQTMRIDRNFASRVDWNLLRTFVEIVHAGGIGAAARKLNRQQPTISVALKRLEDHVGTQLLHRSASGVELTVAGRAMLLICEDMFEAARTVPHQMAQAMKQVEGLVRIQMMSSIVSPEFDEAIATCRRRHPAVQIELRVSPWRQVLDALERGEVELGVGFDSGVRTGLNYEPLFVEVQQLYCDRNHPLYGRRITRLSDLREQGFVLTGEDELDTITRLRQRYGLGTVVNGLAEDIHEAKRLISLGVGIGFLPVLAAGDLVERDRLWPLLPHDAEPSYNIYLLSREGETRDTPTQLFLDEILRRLRARPHA</sequence>
<evidence type="ECO:0000259" key="5">
    <source>
        <dbReference type="PROSITE" id="PS50931"/>
    </source>
</evidence>
<dbReference type="HOGENOM" id="CLU_039613_6_3_5"/>
<dbReference type="FunCoup" id="F1ZCG6">
    <property type="interactions" value="25"/>
</dbReference>
<dbReference type="SUPFAM" id="SSF53850">
    <property type="entry name" value="Periplasmic binding protein-like II"/>
    <property type="match status" value="1"/>
</dbReference>
<evidence type="ECO:0000256" key="3">
    <source>
        <dbReference type="ARBA" id="ARBA00023125"/>
    </source>
</evidence>
<keyword evidence="7" id="KW-1185">Reference proteome</keyword>
<organism evidence="6 7">
    <name type="scientific">Novosphingobium nitrogenifigens DSM 19370</name>
    <dbReference type="NCBI Taxonomy" id="983920"/>
    <lineage>
        <taxon>Bacteria</taxon>
        <taxon>Pseudomonadati</taxon>
        <taxon>Pseudomonadota</taxon>
        <taxon>Alphaproteobacteria</taxon>
        <taxon>Sphingomonadales</taxon>
        <taxon>Sphingomonadaceae</taxon>
        <taxon>Novosphingobium</taxon>
    </lineage>
</organism>
<dbReference type="GO" id="GO:0003677">
    <property type="term" value="F:DNA binding"/>
    <property type="evidence" value="ECO:0007669"/>
    <property type="project" value="UniProtKB-KW"/>
</dbReference>
<dbReference type="EMBL" id="AEWJ01000054">
    <property type="protein sequence ID" value="EGD57752.1"/>
    <property type="molecule type" value="Genomic_DNA"/>
</dbReference>
<dbReference type="InParanoid" id="F1ZCG6"/>
<evidence type="ECO:0000313" key="7">
    <source>
        <dbReference type="Proteomes" id="UP000004728"/>
    </source>
</evidence>
<proteinExistence type="inferred from homology"/>
<evidence type="ECO:0000256" key="2">
    <source>
        <dbReference type="ARBA" id="ARBA00023015"/>
    </source>
</evidence>
<accession>F1ZCG6</accession>
<dbReference type="PANTHER" id="PTHR30419:SF8">
    <property type="entry name" value="NITROGEN ASSIMILATION TRANSCRIPTIONAL ACTIVATOR-RELATED"/>
    <property type="match status" value="1"/>
</dbReference>